<dbReference type="Proteomes" id="UP000539052">
    <property type="component" value="Unassembled WGS sequence"/>
</dbReference>
<dbReference type="Gene3D" id="2.30.110.40">
    <property type="entry name" value="Phage tail tube protein"/>
    <property type="match status" value="1"/>
</dbReference>
<dbReference type="Pfam" id="PF09393">
    <property type="entry name" value="DUF2001"/>
    <property type="match status" value="1"/>
</dbReference>
<protein>
    <submittedName>
        <fullName evidence="1">Phage tail tube protein</fullName>
    </submittedName>
</protein>
<dbReference type="RefSeq" id="WP_170821523.1">
    <property type="nucleotide sequence ID" value="NZ_JAAOXG010000020.1"/>
</dbReference>
<dbReference type="InterPro" id="IPR038628">
    <property type="entry name" value="XkdM-like_sf"/>
</dbReference>
<keyword evidence="2" id="KW-1185">Reference proteome</keyword>
<evidence type="ECO:0000313" key="2">
    <source>
        <dbReference type="Proteomes" id="UP000539052"/>
    </source>
</evidence>
<accession>A0ABX1VPH7</accession>
<name>A0ABX1VPH7_9FIRM</name>
<reference evidence="1 2" key="1">
    <citation type="submission" date="2020-03" db="EMBL/GenBank/DDBJ databases">
        <title>Genome Sequence of industrial isolate, B5A.</title>
        <authorList>
            <person name="Sharma S."/>
            <person name="Patil P.B."/>
            <person name="Korpole S."/>
        </authorList>
    </citation>
    <scope>NUCLEOTIDE SEQUENCE [LARGE SCALE GENOMIC DNA]</scope>
    <source>
        <strain evidence="1 2">PI-S10-B5A</strain>
    </source>
</reference>
<sequence>MSFLLERDALNGKAGRAFAVIDGRNVEMFGLKKIQADAEFQESDFKVVGTNLVQKKTSGVSLTGSATVYYGTPEFLNMLKTYLMTGALPYFTIQITNEDEGSSIGSQTVALYNVKLQKLPIAMLDADTEFLTMDIAFSFTNVEVLNAFSTPVQLGE</sequence>
<comment type="caution">
    <text evidence="1">The sequence shown here is derived from an EMBL/GenBank/DDBJ whole genome shotgun (WGS) entry which is preliminary data.</text>
</comment>
<dbReference type="EMBL" id="JAAOXG010000020">
    <property type="protein sequence ID" value="NNJ30343.1"/>
    <property type="molecule type" value="Genomic_DNA"/>
</dbReference>
<dbReference type="SUPFAM" id="SSF69279">
    <property type="entry name" value="Phage tail proteins"/>
    <property type="match status" value="1"/>
</dbReference>
<gene>
    <name evidence="1" type="ORF">G9470_11175</name>
</gene>
<organism evidence="1 2">
    <name type="scientific">Lacrimispora defluvii</name>
    <dbReference type="NCBI Taxonomy" id="2719233"/>
    <lineage>
        <taxon>Bacteria</taxon>
        <taxon>Bacillati</taxon>
        <taxon>Bacillota</taxon>
        <taxon>Clostridia</taxon>
        <taxon>Lachnospirales</taxon>
        <taxon>Lachnospiraceae</taxon>
        <taxon>Lacrimispora</taxon>
    </lineage>
</organism>
<dbReference type="InterPro" id="IPR018989">
    <property type="entry name" value="DUF2001"/>
</dbReference>
<proteinExistence type="predicted"/>
<evidence type="ECO:0000313" key="1">
    <source>
        <dbReference type="EMBL" id="NNJ30343.1"/>
    </source>
</evidence>